<reference evidence="2 3" key="1">
    <citation type="submission" date="2019-02" db="EMBL/GenBank/DDBJ databases">
        <title>Deep-cultivation of Planctomycetes and their phenomic and genomic characterization uncovers novel biology.</title>
        <authorList>
            <person name="Wiegand S."/>
            <person name="Jogler M."/>
            <person name="Boedeker C."/>
            <person name="Pinto D."/>
            <person name="Vollmers J."/>
            <person name="Rivas-Marin E."/>
            <person name="Kohn T."/>
            <person name="Peeters S.H."/>
            <person name="Heuer A."/>
            <person name="Rast P."/>
            <person name="Oberbeckmann S."/>
            <person name="Bunk B."/>
            <person name="Jeske O."/>
            <person name="Meyerdierks A."/>
            <person name="Storesund J.E."/>
            <person name="Kallscheuer N."/>
            <person name="Luecker S."/>
            <person name="Lage O.M."/>
            <person name="Pohl T."/>
            <person name="Merkel B.J."/>
            <person name="Hornburger P."/>
            <person name="Mueller R.-W."/>
            <person name="Bruemmer F."/>
            <person name="Labrenz M."/>
            <person name="Spormann A.M."/>
            <person name="Op Den Camp H."/>
            <person name="Overmann J."/>
            <person name="Amann R."/>
            <person name="Jetten M.S.M."/>
            <person name="Mascher T."/>
            <person name="Medema M.H."/>
            <person name="Devos D.P."/>
            <person name="Kaster A.-K."/>
            <person name="Ovreas L."/>
            <person name="Rohde M."/>
            <person name="Galperin M.Y."/>
            <person name="Jogler C."/>
        </authorList>
    </citation>
    <scope>NUCLEOTIDE SEQUENCE [LARGE SCALE GENOMIC DNA]</scope>
    <source>
        <strain evidence="2 3">Pla108</strain>
    </source>
</reference>
<keyword evidence="3" id="KW-1185">Reference proteome</keyword>
<protein>
    <submittedName>
        <fullName evidence="2">Chromosome partition protein Smc</fullName>
    </submittedName>
</protein>
<feature type="region of interest" description="Disordered" evidence="1">
    <location>
        <begin position="118"/>
        <end position="148"/>
    </location>
</feature>
<name>A0A5C6ANL6_9BACT</name>
<organism evidence="2 3">
    <name type="scientific">Botrimarina colliarenosi</name>
    <dbReference type="NCBI Taxonomy" id="2528001"/>
    <lineage>
        <taxon>Bacteria</taxon>
        <taxon>Pseudomonadati</taxon>
        <taxon>Planctomycetota</taxon>
        <taxon>Planctomycetia</taxon>
        <taxon>Pirellulales</taxon>
        <taxon>Lacipirellulaceae</taxon>
        <taxon>Botrimarina</taxon>
    </lineage>
</organism>
<sequence length="178" mass="19564">MSEATIDAPIDESLHALVEDWTQAEAGRAEELHRLLEPIEQAMAQLTEWADRIAAAEASEATARNEAASRDQAAEDRRRKLEHDLKLSRTRVAELEKSLQERTAELLRLQAANNELAAQLQEIDDEESPSGTGGPTTDPPHDGDLMSIPADDATFADIAVEVDGNEGVAERFARLRRT</sequence>
<feature type="compositionally biased region" description="Basic and acidic residues" evidence="1">
    <location>
        <begin position="67"/>
        <end position="82"/>
    </location>
</feature>
<dbReference type="OrthoDB" id="9950271at2"/>
<comment type="caution">
    <text evidence="2">The sequence shown here is derived from an EMBL/GenBank/DDBJ whole genome shotgun (WGS) entry which is preliminary data.</text>
</comment>
<accession>A0A5C6ANL6</accession>
<feature type="region of interest" description="Disordered" evidence="1">
    <location>
        <begin position="57"/>
        <end position="82"/>
    </location>
</feature>
<proteinExistence type="predicted"/>
<dbReference type="Proteomes" id="UP000317421">
    <property type="component" value="Unassembled WGS sequence"/>
</dbReference>
<feature type="compositionally biased region" description="Low complexity" evidence="1">
    <location>
        <begin position="57"/>
        <end position="66"/>
    </location>
</feature>
<dbReference type="EMBL" id="SJPR01000001">
    <property type="protein sequence ID" value="TWU00696.1"/>
    <property type="molecule type" value="Genomic_DNA"/>
</dbReference>
<dbReference type="RefSeq" id="WP_146444340.1">
    <property type="nucleotide sequence ID" value="NZ_SJPR01000001.1"/>
</dbReference>
<evidence type="ECO:0000313" key="3">
    <source>
        <dbReference type="Proteomes" id="UP000317421"/>
    </source>
</evidence>
<gene>
    <name evidence="2" type="primary">smc_2</name>
    <name evidence="2" type="ORF">Pla108_16480</name>
</gene>
<evidence type="ECO:0000256" key="1">
    <source>
        <dbReference type="SAM" id="MobiDB-lite"/>
    </source>
</evidence>
<dbReference type="AlphaFoldDB" id="A0A5C6ANL6"/>
<evidence type="ECO:0000313" key="2">
    <source>
        <dbReference type="EMBL" id="TWU00696.1"/>
    </source>
</evidence>